<keyword evidence="2" id="KW-1185">Reference proteome</keyword>
<dbReference type="RefSeq" id="WP_105591363.1">
    <property type="nucleotide sequence ID" value="NZ_JAFBFW010000004.1"/>
</dbReference>
<dbReference type="AlphaFoldDB" id="A0A2S9IG54"/>
<gene>
    <name evidence="1" type="ORF">CQW29_03715</name>
</gene>
<dbReference type="EMBL" id="PDET01000002">
    <property type="protein sequence ID" value="PRD16783.1"/>
    <property type="molecule type" value="Genomic_DNA"/>
</dbReference>
<proteinExistence type="predicted"/>
<reference evidence="1 2" key="1">
    <citation type="submission" date="2017-10" db="EMBL/GenBank/DDBJ databases">
        <title>Draft genome of two endophytic bacteria isolated from 'guarana' Paullinia cupana (Mart.) Ducke.</title>
        <authorList>
            <person name="Siqueira K.A."/>
            <person name="Liotti R.G."/>
            <person name="Mendes T.A."/>
            <person name="Soares M.A."/>
        </authorList>
    </citation>
    <scope>NUCLEOTIDE SEQUENCE [LARGE SCALE GENOMIC DNA]</scope>
    <source>
        <strain evidence="1 2">342</strain>
    </source>
</reference>
<evidence type="ECO:0000313" key="1">
    <source>
        <dbReference type="EMBL" id="PRD16783.1"/>
    </source>
</evidence>
<organism evidence="1 2">
    <name type="scientific">Pantoea coffeiphila</name>
    <dbReference type="NCBI Taxonomy" id="1465635"/>
    <lineage>
        <taxon>Bacteria</taxon>
        <taxon>Pseudomonadati</taxon>
        <taxon>Pseudomonadota</taxon>
        <taxon>Gammaproteobacteria</taxon>
        <taxon>Enterobacterales</taxon>
        <taxon>Erwiniaceae</taxon>
        <taxon>Pantoea</taxon>
    </lineage>
</organism>
<accession>A0A2S9IG54</accession>
<dbReference type="Proteomes" id="UP000239181">
    <property type="component" value="Unassembled WGS sequence"/>
</dbReference>
<comment type="caution">
    <text evidence="1">The sequence shown here is derived from an EMBL/GenBank/DDBJ whole genome shotgun (WGS) entry which is preliminary data.</text>
</comment>
<dbReference type="OrthoDB" id="6520530at2"/>
<protein>
    <submittedName>
        <fullName evidence="1">Uncharacterized protein</fullName>
    </submittedName>
</protein>
<name>A0A2S9IG54_9GAMM</name>
<sequence>MTSRPLHEQTGISKNAYSMLQYLQRIARGDRNFIMQDTLLNHRCNVSPDNDFTLILELFDAGKIDFDYSMVDGFQQRHVRLA</sequence>
<evidence type="ECO:0000313" key="2">
    <source>
        <dbReference type="Proteomes" id="UP000239181"/>
    </source>
</evidence>